<feature type="compositionally biased region" description="Polar residues" evidence="2">
    <location>
        <begin position="1"/>
        <end position="18"/>
    </location>
</feature>
<proteinExistence type="predicted"/>
<dbReference type="Gene3D" id="2.30.110.10">
    <property type="entry name" value="Electron Transport, Fmn-binding Protein, Chain A"/>
    <property type="match status" value="1"/>
</dbReference>
<reference evidence="4" key="1">
    <citation type="journal article" date="2012" name="J. Am. Chem. Soc.">
        <title>Flavoenzyme-catalyzed atropo-selective n,c-bipyrrole homocoupling in marinopyrrole biosynthesis.</title>
        <authorList>
            <person name="Yamanaka K."/>
            <person name="Ryan K.S."/>
            <person name="Gulder T.A."/>
            <person name="Hughes C.C."/>
            <person name="Moore B.S."/>
        </authorList>
    </citation>
    <scope>NUCLEOTIDE SEQUENCE</scope>
    <source>
        <strain evidence="4">CNQ-418</strain>
    </source>
</reference>
<dbReference type="InterPro" id="IPR002563">
    <property type="entry name" value="Flavin_Rdtase-like_dom"/>
</dbReference>
<evidence type="ECO:0000313" key="4">
    <source>
        <dbReference type="EMBL" id="AFP87518.1"/>
    </source>
</evidence>
<evidence type="ECO:0000259" key="3">
    <source>
        <dbReference type="SMART" id="SM00903"/>
    </source>
</evidence>
<dbReference type="EMBL" id="JX157625">
    <property type="protein sequence ID" value="AFP87518.1"/>
    <property type="molecule type" value="Genomic_DNA"/>
</dbReference>
<dbReference type="GO" id="GO:0042602">
    <property type="term" value="F:riboflavin reductase (NADPH) activity"/>
    <property type="evidence" value="ECO:0007669"/>
    <property type="project" value="TreeGrafter"/>
</dbReference>
<keyword evidence="1" id="KW-0560">Oxidoreductase</keyword>
<evidence type="ECO:0000256" key="1">
    <source>
        <dbReference type="ARBA" id="ARBA00023002"/>
    </source>
</evidence>
<dbReference type="InterPro" id="IPR050268">
    <property type="entry name" value="NADH-dep_flavin_reductase"/>
</dbReference>
<dbReference type="AlphaFoldDB" id="J7H188"/>
<gene>
    <name evidence="4" type="primary">mpy1</name>
</gene>
<evidence type="ECO:0000256" key="2">
    <source>
        <dbReference type="SAM" id="MobiDB-lite"/>
    </source>
</evidence>
<name>J7H188_9ACTN</name>
<dbReference type="PANTHER" id="PTHR30466">
    <property type="entry name" value="FLAVIN REDUCTASE"/>
    <property type="match status" value="1"/>
</dbReference>
<protein>
    <submittedName>
        <fullName evidence="4">Flavin reductase</fullName>
    </submittedName>
</protein>
<dbReference type="InterPro" id="IPR012349">
    <property type="entry name" value="Split_barrel_FMN-bd"/>
</dbReference>
<dbReference type="GO" id="GO:0010181">
    <property type="term" value="F:FMN binding"/>
    <property type="evidence" value="ECO:0007669"/>
    <property type="project" value="InterPro"/>
</dbReference>
<accession>J7H188</accession>
<feature type="region of interest" description="Disordered" evidence="2">
    <location>
        <begin position="1"/>
        <end position="20"/>
    </location>
</feature>
<sequence length="182" mass="19447">MTTASPQTRPTADDQTLPSADRQLFRRLMGSLMSGVTILTSRHTDNGPAGMTCSAVCSVSADPPLLLACINTPSATLDAITGSGRFVVNILDAEANVISDLFASRATDKFDQVDWLEGETTGMPVLAGSVAYAECTVHEFVQAGDHVIALGRIVGGDIAPDRFPLGYWRGSYTRSLRISQRR</sequence>
<dbReference type="Pfam" id="PF01613">
    <property type="entry name" value="Flavin_Reduct"/>
    <property type="match status" value="1"/>
</dbReference>
<organism evidence="4">
    <name type="scientific">Streptomyces sp. CNQ-418</name>
    <dbReference type="NCBI Taxonomy" id="467194"/>
    <lineage>
        <taxon>Bacteria</taxon>
        <taxon>Bacillati</taxon>
        <taxon>Actinomycetota</taxon>
        <taxon>Actinomycetes</taxon>
        <taxon>Kitasatosporales</taxon>
        <taxon>Streptomycetaceae</taxon>
        <taxon>Streptomyces</taxon>
    </lineage>
</organism>
<dbReference type="PANTHER" id="PTHR30466:SF1">
    <property type="entry name" value="FMN REDUCTASE (NADH) RUTF"/>
    <property type="match status" value="1"/>
</dbReference>
<dbReference type="SMART" id="SM00903">
    <property type="entry name" value="Flavin_Reduct"/>
    <property type="match status" value="1"/>
</dbReference>
<dbReference type="SUPFAM" id="SSF50475">
    <property type="entry name" value="FMN-binding split barrel"/>
    <property type="match status" value="1"/>
</dbReference>
<feature type="domain" description="Flavin reductase like" evidence="3">
    <location>
        <begin position="29"/>
        <end position="174"/>
    </location>
</feature>